<dbReference type="AlphaFoldDB" id="X0WD86"/>
<comment type="caution">
    <text evidence="7">The sequence shown here is derived from an EMBL/GenBank/DDBJ whole genome shotgun (WGS) entry which is preliminary data.</text>
</comment>
<dbReference type="SUPFAM" id="SSF88946">
    <property type="entry name" value="Sigma2 domain of RNA polymerase sigma factors"/>
    <property type="match status" value="1"/>
</dbReference>
<evidence type="ECO:0000313" key="7">
    <source>
        <dbReference type="EMBL" id="GAG28590.1"/>
    </source>
</evidence>
<dbReference type="GO" id="GO:0003677">
    <property type="term" value="F:DNA binding"/>
    <property type="evidence" value="ECO:0007669"/>
    <property type="project" value="InterPro"/>
</dbReference>
<dbReference type="InterPro" id="IPR013249">
    <property type="entry name" value="RNA_pol_sigma70_r4_t2"/>
</dbReference>
<evidence type="ECO:0000259" key="6">
    <source>
        <dbReference type="Pfam" id="PF08281"/>
    </source>
</evidence>
<keyword evidence="4" id="KW-0804">Transcription</keyword>
<reference evidence="7" key="1">
    <citation type="journal article" date="2014" name="Front. Microbiol.">
        <title>High frequency of phylogenetically diverse reductive dehalogenase-homologous genes in deep subseafloor sedimentary metagenomes.</title>
        <authorList>
            <person name="Kawai M."/>
            <person name="Futagami T."/>
            <person name="Toyoda A."/>
            <person name="Takaki Y."/>
            <person name="Nishi S."/>
            <person name="Hori S."/>
            <person name="Arai W."/>
            <person name="Tsubouchi T."/>
            <person name="Morono Y."/>
            <person name="Uchiyama I."/>
            <person name="Ito T."/>
            <person name="Fujiyama A."/>
            <person name="Inagaki F."/>
            <person name="Takami H."/>
        </authorList>
    </citation>
    <scope>NUCLEOTIDE SEQUENCE</scope>
    <source>
        <strain evidence="7">Expedition CK06-06</strain>
    </source>
</reference>
<dbReference type="PANTHER" id="PTHR43133:SF46">
    <property type="entry name" value="RNA POLYMERASE SIGMA-70 FACTOR ECF SUBFAMILY"/>
    <property type="match status" value="1"/>
</dbReference>
<dbReference type="InterPro" id="IPR014327">
    <property type="entry name" value="RNA_pol_sigma70_bacteroid"/>
</dbReference>
<protein>
    <recommendedName>
        <fullName evidence="8">HTH luxR-type domain-containing protein</fullName>
    </recommendedName>
</protein>
<dbReference type="Gene3D" id="1.10.1740.10">
    <property type="match status" value="1"/>
</dbReference>
<dbReference type="EMBL" id="BARS01048916">
    <property type="protein sequence ID" value="GAG28590.1"/>
    <property type="molecule type" value="Genomic_DNA"/>
</dbReference>
<sequence length="151" mass="17677">MYAKEFIGDMDAAEEIVQGFFVKFWAERKQIRITSSVKAYLVMSVRNKCLDFLKHRKIMDKHNKEIQKEPPNKVEEGEEVIMTYELKEKIENSINALPRNCREIFKKSRYEGKKYSEIAGELGISIKTVEAQIGKALKKLREDLKDFLTIL</sequence>
<dbReference type="GO" id="GO:0016987">
    <property type="term" value="F:sigma factor activity"/>
    <property type="evidence" value="ECO:0007669"/>
    <property type="project" value="UniProtKB-KW"/>
</dbReference>
<evidence type="ECO:0000256" key="2">
    <source>
        <dbReference type="ARBA" id="ARBA00023015"/>
    </source>
</evidence>
<evidence type="ECO:0000259" key="5">
    <source>
        <dbReference type="Pfam" id="PF04542"/>
    </source>
</evidence>
<feature type="domain" description="RNA polymerase sigma-70 region 2" evidence="5">
    <location>
        <begin position="2"/>
        <end position="57"/>
    </location>
</feature>
<feature type="domain" description="RNA polymerase sigma factor 70 region 4 type 2" evidence="6">
    <location>
        <begin position="88"/>
        <end position="140"/>
    </location>
</feature>
<dbReference type="CDD" id="cd06171">
    <property type="entry name" value="Sigma70_r4"/>
    <property type="match status" value="1"/>
</dbReference>
<dbReference type="InterPro" id="IPR007627">
    <property type="entry name" value="RNA_pol_sigma70_r2"/>
</dbReference>
<gene>
    <name evidence="7" type="ORF">S01H1_73231</name>
</gene>
<organism evidence="7">
    <name type="scientific">marine sediment metagenome</name>
    <dbReference type="NCBI Taxonomy" id="412755"/>
    <lineage>
        <taxon>unclassified sequences</taxon>
        <taxon>metagenomes</taxon>
        <taxon>ecological metagenomes</taxon>
    </lineage>
</organism>
<evidence type="ECO:0008006" key="8">
    <source>
        <dbReference type="Google" id="ProtNLM"/>
    </source>
</evidence>
<dbReference type="Pfam" id="PF04542">
    <property type="entry name" value="Sigma70_r2"/>
    <property type="match status" value="1"/>
</dbReference>
<dbReference type="NCBIfam" id="TIGR02937">
    <property type="entry name" value="sigma70-ECF"/>
    <property type="match status" value="1"/>
</dbReference>
<name>X0WD86_9ZZZZ</name>
<dbReference type="InterPro" id="IPR036388">
    <property type="entry name" value="WH-like_DNA-bd_sf"/>
</dbReference>
<dbReference type="InterPro" id="IPR013324">
    <property type="entry name" value="RNA_pol_sigma_r3/r4-like"/>
</dbReference>
<dbReference type="InterPro" id="IPR014284">
    <property type="entry name" value="RNA_pol_sigma-70_dom"/>
</dbReference>
<dbReference type="Gene3D" id="1.10.10.10">
    <property type="entry name" value="Winged helix-like DNA-binding domain superfamily/Winged helix DNA-binding domain"/>
    <property type="match status" value="1"/>
</dbReference>
<keyword evidence="3" id="KW-0731">Sigma factor</keyword>
<dbReference type="PANTHER" id="PTHR43133">
    <property type="entry name" value="RNA POLYMERASE ECF-TYPE SIGMA FACTO"/>
    <property type="match status" value="1"/>
</dbReference>
<comment type="similarity">
    <text evidence="1">Belongs to the sigma-70 factor family. ECF subfamily.</text>
</comment>
<evidence type="ECO:0000256" key="4">
    <source>
        <dbReference type="ARBA" id="ARBA00023163"/>
    </source>
</evidence>
<dbReference type="SUPFAM" id="SSF88659">
    <property type="entry name" value="Sigma3 and sigma4 domains of RNA polymerase sigma factors"/>
    <property type="match status" value="1"/>
</dbReference>
<dbReference type="GO" id="GO:0006352">
    <property type="term" value="P:DNA-templated transcription initiation"/>
    <property type="evidence" value="ECO:0007669"/>
    <property type="project" value="InterPro"/>
</dbReference>
<evidence type="ECO:0000256" key="1">
    <source>
        <dbReference type="ARBA" id="ARBA00010641"/>
    </source>
</evidence>
<dbReference type="InterPro" id="IPR013325">
    <property type="entry name" value="RNA_pol_sigma_r2"/>
</dbReference>
<evidence type="ECO:0000256" key="3">
    <source>
        <dbReference type="ARBA" id="ARBA00023082"/>
    </source>
</evidence>
<proteinExistence type="inferred from homology"/>
<accession>X0WD86</accession>
<dbReference type="NCBIfam" id="TIGR02985">
    <property type="entry name" value="Sig70_bacteroi1"/>
    <property type="match status" value="1"/>
</dbReference>
<dbReference type="Pfam" id="PF08281">
    <property type="entry name" value="Sigma70_r4_2"/>
    <property type="match status" value="1"/>
</dbReference>
<dbReference type="InterPro" id="IPR039425">
    <property type="entry name" value="RNA_pol_sigma-70-like"/>
</dbReference>
<keyword evidence="2" id="KW-0805">Transcription regulation</keyword>